<comment type="caution">
    <text evidence="7">The sequence shown here is derived from an EMBL/GenBank/DDBJ whole genome shotgun (WGS) entry which is preliminary data.</text>
</comment>
<dbReference type="InterPro" id="IPR001789">
    <property type="entry name" value="Sig_transdc_resp-reg_receiver"/>
</dbReference>
<evidence type="ECO:0000256" key="4">
    <source>
        <dbReference type="SAM" id="MobiDB-lite"/>
    </source>
</evidence>
<feature type="chain" id="PRO_5040944494" evidence="5">
    <location>
        <begin position="30"/>
        <end position="1166"/>
    </location>
</feature>
<dbReference type="AlphaFoldDB" id="A0A9W8LNT5"/>
<evidence type="ECO:0000256" key="1">
    <source>
        <dbReference type="ARBA" id="ARBA00022553"/>
    </source>
</evidence>
<dbReference type="Pfam" id="PF00072">
    <property type="entry name" value="Response_reg"/>
    <property type="match status" value="1"/>
</dbReference>
<dbReference type="Gene3D" id="3.40.50.2300">
    <property type="match status" value="1"/>
</dbReference>
<dbReference type="FunFam" id="3.40.50.2300:FF:000146">
    <property type="entry name" value="Putative two-component response regulator SSK1p"/>
    <property type="match status" value="1"/>
</dbReference>
<evidence type="ECO:0000256" key="2">
    <source>
        <dbReference type="ARBA" id="ARBA00023012"/>
    </source>
</evidence>
<feature type="signal peptide" evidence="5">
    <location>
        <begin position="1"/>
        <end position="29"/>
    </location>
</feature>
<dbReference type="CDD" id="cd17546">
    <property type="entry name" value="REC_hyHK_CKI1_RcsC-like"/>
    <property type="match status" value="1"/>
</dbReference>
<dbReference type="PANTHER" id="PTHR43719:SF28">
    <property type="entry name" value="PEROXIDE STRESS-ACTIVATED HISTIDINE KINASE MAK1-RELATED"/>
    <property type="match status" value="1"/>
</dbReference>
<feature type="compositionally biased region" description="Polar residues" evidence="4">
    <location>
        <begin position="867"/>
        <end position="885"/>
    </location>
</feature>
<dbReference type="SMART" id="SM00448">
    <property type="entry name" value="REC"/>
    <property type="match status" value="1"/>
</dbReference>
<evidence type="ECO:0000256" key="5">
    <source>
        <dbReference type="SAM" id="SignalP"/>
    </source>
</evidence>
<feature type="modified residue" description="4-aspartylphosphate" evidence="3">
    <location>
        <position position="1017"/>
    </location>
</feature>
<dbReference type="EMBL" id="JANBUM010000003">
    <property type="protein sequence ID" value="KAJ2788211.1"/>
    <property type="molecule type" value="Genomic_DNA"/>
</dbReference>
<evidence type="ECO:0000256" key="3">
    <source>
        <dbReference type="PROSITE-ProRule" id="PRU00169"/>
    </source>
</evidence>
<dbReference type="PANTHER" id="PTHR43719">
    <property type="entry name" value="TWO-COMPONENT HISTIDINE KINASE"/>
    <property type="match status" value="1"/>
</dbReference>
<organism evidence="7 8">
    <name type="scientific">Coemansia interrupta</name>
    <dbReference type="NCBI Taxonomy" id="1126814"/>
    <lineage>
        <taxon>Eukaryota</taxon>
        <taxon>Fungi</taxon>
        <taxon>Fungi incertae sedis</taxon>
        <taxon>Zoopagomycota</taxon>
        <taxon>Kickxellomycotina</taxon>
        <taxon>Kickxellomycetes</taxon>
        <taxon>Kickxellales</taxon>
        <taxon>Kickxellaceae</taxon>
        <taxon>Coemansia</taxon>
    </lineage>
</organism>
<keyword evidence="8" id="KW-1185">Reference proteome</keyword>
<dbReference type="Proteomes" id="UP001140172">
    <property type="component" value="Unassembled WGS sequence"/>
</dbReference>
<feature type="domain" description="Response regulatory" evidence="6">
    <location>
        <begin position="951"/>
        <end position="1138"/>
    </location>
</feature>
<dbReference type="PROSITE" id="PS50110">
    <property type="entry name" value="RESPONSE_REGULATORY"/>
    <property type="match status" value="1"/>
</dbReference>
<keyword evidence="1 3" id="KW-0597">Phosphoprotein</keyword>
<feature type="region of interest" description="Disordered" evidence="4">
    <location>
        <begin position="810"/>
        <end position="948"/>
    </location>
</feature>
<feature type="compositionally biased region" description="Polar residues" evidence="4">
    <location>
        <begin position="819"/>
        <end position="832"/>
    </location>
</feature>
<keyword evidence="2" id="KW-0902">Two-component regulatory system</keyword>
<gene>
    <name evidence="7" type="primary">MgSsk1</name>
    <name evidence="7" type="ORF">GGI15_000016</name>
</gene>
<dbReference type="InterPro" id="IPR050956">
    <property type="entry name" value="2C_system_His_kinase"/>
</dbReference>
<proteinExistence type="predicted"/>
<protein>
    <submittedName>
        <fullName evidence="7">Response regulator</fullName>
    </submittedName>
</protein>
<keyword evidence="5" id="KW-0732">Signal</keyword>
<dbReference type="OrthoDB" id="21225at2759"/>
<feature type="compositionally biased region" description="Low complexity" evidence="4">
    <location>
        <begin position="917"/>
        <end position="932"/>
    </location>
</feature>
<feature type="compositionally biased region" description="Polar residues" evidence="4">
    <location>
        <begin position="933"/>
        <end position="945"/>
    </location>
</feature>
<dbReference type="GO" id="GO:0000156">
    <property type="term" value="F:phosphorelay response regulator activity"/>
    <property type="evidence" value="ECO:0007669"/>
    <property type="project" value="UniProtKB-ARBA"/>
</dbReference>
<evidence type="ECO:0000259" key="6">
    <source>
        <dbReference type="PROSITE" id="PS50110"/>
    </source>
</evidence>
<dbReference type="InterPro" id="IPR011006">
    <property type="entry name" value="CheY-like_superfamily"/>
</dbReference>
<dbReference type="SUPFAM" id="SSF52172">
    <property type="entry name" value="CheY-like"/>
    <property type="match status" value="1"/>
</dbReference>
<evidence type="ECO:0000313" key="8">
    <source>
        <dbReference type="Proteomes" id="UP001140172"/>
    </source>
</evidence>
<feature type="region of interest" description="Disordered" evidence="4">
    <location>
        <begin position="715"/>
        <end position="779"/>
    </location>
</feature>
<evidence type="ECO:0000313" key="7">
    <source>
        <dbReference type="EMBL" id="KAJ2788211.1"/>
    </source>
</evidence>
<sequence>MEQRAAASKVNRQWVLAFALLAFRRALDATDNNRRRQLALGMSGIIAVLSGSLDSQRNQWALLASGLALLGAIKQDPHASAGETLSNLRAERARFCRLLQAHMQLAVRGAQAVMESDAMESITVSASGIASTMFLVNHVERCSRADPAALDPTDTNIGFLECLQSIADVLAARASELEVQMSFALPTPPYSGHQAVEAVFPIDDEIAYMHGNWKLQQEAVQPIRHVFLESACLLLERHLQATDEVCIVPRCSRNSDGCAVVYFVCRRSLRGVADEDSKEALHSTPWSNARLTEILQLLSGIEGYLREFGCNVERKVGVSMGTPSTPGTSVQMVAQKPPAFVIIDDDIDLLRTEFEALRGTLTFSSGKGVSGSPLSFQQTQETSTSGGIGIRRRGFAATLGIVVLVPIKSMAEYRDCVRAMTLAPHPLPPPVVRIVPKPISERRLLVSLRAAWYARRTRPSVTGYPLGNQPHPPASPQLVPPSAHLASYDHSTLSTPRSTGSEGMYSNLRTVADVSGVFPEPHVPTLEIPIPVKRKDRKQRPEAIGIVTKNDDMDMDNQAGESPPSPLIRVDPVLAKSMRCATSPREAPVLEPRSDYISRLDTVIEGESDSTGNAATSVIDKAASPVNSPNAEPNNLVATVTADQRRKSQTQADAELHRVDTTESSVSASVLALQTKTSIDLERGAIDSSSISKTRSLLRDKMALFNRAKQKARNKFRGISDAHTADDDDSVSVVPPNRSDTVDSEESLTTLPAEPAVKEEVENTPATHPLNLQPPPLTVTRPSIQIQKSHQSADVDVDKPLPALPAAVQEIESSRESIAATSTDSAPSQTAGSAVPKATAPNAARDRKARLRARLQNASKKLAESQKMAQQPTDGRSENSDASSMKSRERKVLSSSSGGSSGTTKKRISNPQPQPQPQLQSDSVQQQQQQHQGRSAGTANKNGSGNVPPIRVLIVEDNLINRSIMERFLRHMDVYYDVASNGEEAITMWTAAAEEKRQDGASPGNAVEGPYHIVFMDIQMPIMDGITATKHIRGLERQRRIGVWEDKGSVARMAAGGTARSASLRWQPYRANSGGSQAGDTSDQVLSLPVVKSPVIIVALTASSLQSDRHAALAAGCNDFLTKPVSLIWLKKKIMEWGCMQALVDHEGWQRWRTLRENAGAPSQAK</sequence>
<accession>A0A9W8LNT5</accession>
<name>A0A9W8LNT5_9FUNG</name>
<reference evidence="7" key="1">
    <citation type="submission" date="2022-07" db="EMBL/GenBank/DDBJ databases">
        <title>Phylogenomic reconstructions and comparative analyses of Kickxellomycotina fungi.</title>
        <authorList>
            <person name="Reynolds N.K."/>
            <person name="Stajich J.E."/>
            <person name="Barry K."/>
            <person name="Grigoriev I.V."/>
            <person name="Crous P."/>
            <person name="Smith M.E."/>
        </authorList>
    </citation>
    <scope>NUCLEOTIDE SEQUENCE</scope>
    <source>
        <strain evidence="7">BCRC 34489</strain>
    </source>
</reference>
<feature type="region of interest" description="Disordered" evidence="4">
    <location>
        <begin position="645"/>
        <end position="665"/>
    </location>
</feature>